<evidence type="ECO:0000259" key="5">
    <source>
        <dbReference type="Pfam" id="PF00588"/>
    </source>
</evidence>
<dbReference type="GO" id="GO:0008173">
    <property type="term" value="F:RNA methyltransferase activity"/>
    <property type="evidence" value="ECO:0007669"/>
    <property type="project" value="InterPro"/>
</dbReference>
<feature type="domain" description="tRNA/rRNA methyltransferase SpoU type" evidence="5">
    <location>
        <begin position="122"/>
        <end position="262"/>
    </location>
</feature>
<sequence length="269" mass="29155">MECKRRESTVTKPARPFASDEPSEDLLWGFNAVWETLQQEGCGGISEILVQKGKAGPRLQQIIDHAKSHAIAVRFVDGARMGVPKNCRHQGVVARQSEARLLSLEDLLAGITDEEQTTQARILVLDSLQDPRNVGSILRSALAAGFSRVILTRERSVPLTGTVARTSAGAVSHLRLCQVVNLVDALNRLKEQGFWIFGAIAEANAAPIYTTDFSGPICLVIGSEGKGIRPLVRKQCDVLVTIPMQASFNSLNASVAAAVIMFEIARRSL</sequence>
<dbReference type="InterPro" id="IPR029026">
    <property type="entry name" value="tRNA_m1G_MTases_N"/>
</dbReference>
<dbReference type="Pfam" id="PF08032">
    <property type="entry name" value="SpoU_sub_bind"/>
    <property type="match status" value="1"/>
</dbReference>
<gene>
    <name evidence="7" type="ordered locus">Despr_2788</name>
</gene>
<feature type="domain" description="RNA 2-O ribose methyltransferase substrate binding" evidence="6">
    <location>
        <begin position="26"/>
        <end position="97"/>
    </location>
</feature>
<keyword evidence="8" id="KW-1185">Reference proteome</keyword>
<dbReference type="Gene3D" id="3.40.1280.10">
    <property type="match status" value="1"/>
</dbReference>
<feature type="region of interest" description="Disordered" evidence="4">
    <location>
        <begin position="1"/>
        <end position="21"/>
    </location>
</feature>
<dbReference type="InterPro" id="IPR001537">
    <property type="entry name" value="SpoU_MeTrfase"/>
</dbReference>
<evidence type="ECO:0000259" key="6">
    <source>
        <dbReference type="Pfam" id="PF08032"/>
    </source>
</evidence>
<accession>A0A7U4DQA8</accession>
<dbReference type="PANTHER" id="PTHR46429:SF1">
    <property type="entry name" value="23S RRNA (GUANOSINE-2'-O-)-METHYLTRANSFERASE RLMB"/>
    <property type="match status" value="1"/>
</dbReference>
<dbReference type="Gene3D" id="3.30.1330.30">
    <property type="match status" value="1"/>
</dbReference>
<dbReference type="SUPFAM" id="SSF55315">
    <property type="entry name" value="L30e-like"/>
    <property type="match status" value="1"/>
</dbReference>
<evidence type="ECO:0000256" key="4">
    <source>
        <dbReference type="SAM" id="MobiDB-lite"/>
    </source>
</evidence>
<dbReference type="GO" id="GO:0005829">
    <property type="term" value="C:cytosol"/>
    <property type="evidence" value="ECO:0007669"/>
    <property type="project" value="TreeGrafter"/>
</dbReference>
<dbReference type="SUPFAM" id="SSF75217">
    <property type="entry name" value="alpha/beta knot"/>
    <property type="match status" value="1"/>
</dbReference>
<proteinExistence type="inferred from homology"/>
<dbReference type="GO" id="GO:0003723">
    <property type="term" value="F:RNA binding"/>
    <property type="evidence" value="ECO:0007669"/>
    <property type="project" value="InterPro"/>
</dbReference>
<dbReference type="InterPro" id="IPR029028">
    <property type="entry name" value="Alpha/beta_knot_MTases"/>
</dbReference>
<dbReference type="KEGG" id="dpr:Despr_2788"/>
<dbReference type="GO" id="GO:0006396">
    <property type="term" value="P:RNA processing"/>
    <property type="evidence" value="ECO:0007669"/>
    <property type="project" value="InterPro"/>
</dbReference>
<dbReference type="EMBL" id="CP002364">
    <property type="protein sequence ID" value="ADW18922.1"/>
    <property type="molecule type" value="Genomic_DNA"/>
</dbReference>
<keyword evidence="2 7" id="KW-0489">Methyltransferase</keyword>
<dbReference type="AlphaFoldDB" id="A0A7U4DQA8"/>
<keyword evidence="3" id="KW-0808">Transferase</keyword>
<evidence type="ECO:0000313" key="7">
    <source>
        <dbReference type="EMBL" id="ADW18922.1"/>
    </source>
</evidence>
<dbReference type="PANTHER" id="PTHR46429">
    <property type="entry name" value="23S RRNA (GUANOSINE-2'-O-)-METHYLTRANSFERASE RLMB"/>
    <property type="match status" value="1"/>
</dbReference>
<dbReference type="InterPro" id="IPR029064">
    <property type="entry name" value="Ribosomal_eL30-like_sf"/>
</dbReference>
<dbReference type="FunFam" id="3.40.1280.10:FF:000008">
    <property type="entry name" value="Group 3 RNA methyltransferase TrmH"/>
    <property type="match status" value="1"/>
</dbReference>
<reference evidence="7 8" key="1">
    <citation type="journal article" date="2011" name="Stand. Genomic Sci.">
        <title>Complete genome sequence of Desulfobulbus propionicus type strain (1pr3).</title>
        <authorList>
            <person name="Pagani I."/>
            <person name="Lapidus A."/>
            <person name="Nolan M."/>
            <person name="Lucas S."/>
            <person name="Hammon N."/>
            <person name="Deshpande S."/>
            <person name="Cheng J.F."/>
            <person name="Chertkov O."/>
            <person name="Davenport K."/>
            <person name="Tapia R."/>
            <person name="Han C."/>
            <person name="Goodwin L."/>
            <person name="Pitluck S."/>
            <person name="Liolios K."/>
            <person name="Mavromatis K."/>
            <person name="Ivanova N."/>
            <person name="Mikhailova N."/>
            <person name="Pati A."/>
            <person name="Chen A."/>
            <person name="Palaniappan K."/>
            <person name="Land M."/>
            <person name="Hauser L."/>
            <person name="Chang Y.J."/>
            <person name="Jeffries C.D."/>
            <person name="Detter J.C."/>
            <person name="Brambilla E."/>
            <person name="Kannan K.P."/>
            <person name="Djao O.D."/>
            <person name="Rohde M."/>
            <person name="Pukall R."/>
            <person name="Spring S."/>
            <person name="Goker M."/>
            <person name="Sikorski J."/>
            <person name="Woyke T."/>
            <person name="Bristow J."/>
            <person name="Eisen J.A."/>
            <person name="Markowitz V."/>
            <person name="Hugenholtz P."/>
            <person name="Kyrpides N.C."/>
            <person name="Klenk H.P."/>
        </authorList>
    </citation>
    <scope>NUCLEOTIDE SEQUENCE [LARGE SCALE GENOMIC DNA]</scope>
    <source>
        <strain evidence="8">ATCC 33891 / DSM 2032 / 1pr3</strain>
    </source>
</reference>
<evidence type="ECO:0000256" key="3">
    <source>
        <dbReference type="ARBA" id="ARBA00022679"/>
    </source>
</evidence>
<organism evidence="7 8">
    <name type="scientific">Desulfobulbus propionicus (strain ATCC 33891 / DSM 2032 / VKM B-1956 / 1pr3)</name>
    <dbReference type="NCBI Taxonomy" id="577650"/>
    <lineage>
        <taxon>Bacteria</taxon>
        <taxon>Pseudomonadati</taxon>
        <taxon>Thermodesulfobacteriota</taxon>
        <taxon>Desulfobulbia</taxon>
        <taxon>Desulfobulbales</taxon>
        <taxon>Desulfobulbaceae</taxon>
        <taxon>Desulfobulbus</taxon>
    </lineage>
</organism>
<dbReference type="CDD" id="cd18103">
    <property type="entry name" value="SpoU-like_RlmB"/>
    <property type="match status" value="1"/>
</dbReference>
<evidence type="ECO:0000313" key="8">
    <source>
        <dbReference type="Proteomes" id="UP000006365"/>
    </source>
</evidence>
<evidence type="ECO:0000256" key="2">
    <source>
        <dbReference type="ARBA" id="ARBA00022603"/>
    </source>
</evidence>
<dbReference type="InterPro" id="IPR004441">
    <property type="entry name" value="rRNA_MeTrfase_TrmH"/>
</dbReference>
<protein>
    <submittedName>
        <fullName evidence="7">RNA methyltransferase, TrmH family, group 3</fullName>
    </submittedName>
</protein>
<dbReference type="Pfam" id="PF00588">
    <property type="entry name" value="SpoU_methylase"/>
    <property type="match status" value="1"/>
</dbReference>
<name>A0A7U4DQA8_DESPD</name>
<dbReference type="InterPro" id="IPR013123">
    <property type="entry name" value="SpoU_subst-bd"/>
</dbReference>
<dbReference type="NCBIfam" id="TIGR00186">
    <property type="entry name" value="rRNA_methyl_3"/>
    <property type="match status" value="1"/>
</dbReference>
<dbReference type="Proteomes" id="UP000006365">
    <property type="component" value="Chromosome"/>
</dbReference>
<evidence type="ECO:0000256" key="1">
    <source>
        <dbReference type="ARBA" id="ARBA00007228"/>
    </source>
</evidence>
<comment type="similarity">
    <text evidence="1">Belongs to the class IV-like SAM-binding methyltransferase superfamily. RNA methyltransferase TrmH family.</text>
</comment>
<dbReference type="GO" id="GO:0032259">
    <property type="term" value="P:methylation"/>
    <property type="evidence" value="ECO:0007669"/>
    <property type="project" value="UniProtKB-KW"/>
</dbReference>